<dbReference type="GO" id="GO:0030627">
    <property type="term" value="F:pre-mRNA 5'-splice site binding"/>
    <property type="evidence" value="ECO:0007669"/>
    <property type="project" value="TreeGrafter"/>
</dbReference>
<dbReference type="SUPFAM" id="SSF48452">
    <property type="entry name" value="TPR-like"/>
    <property type="match status" value="1"/>
</dbReference>
<comment type="subcellular location">
    <subcellularLocation>
        <location evidence="1">Nucleus</location>
    </subcellularLocation>
</comment>
<dbReference type="eggNOG" id="KOG1258">
    <property type="taxonomic scope" value="Eukaryota"/>
</dbReference>
<evidence type="ECO:0000313" key="7">
    <source>
        <dbReference type="EnsemblProtists" id="PYU1_T010129"/>
    </source>
</evidence>
<dbReference type="GO" id="GO:0000395">
    <property type="term" value="P:mRNA 5'-splice site recognition"/>
    <property type="evidence" value="ECO:0007669"/>
    <property type="project" value="TreeGrafter"/>
</dbReference>
<proteinExistence type="inferred from homology"/>
<dbReference type="GO" id="GO:0000243">
    <property type="term" value="C:commitment complex"/>
    <property type="evidence" value="ECO:0007669"/>
    <property type="project" value="TreeGrafter"/>
</dbReference>
<keyword evidence="8" id="KW-1185">Reference proteome</keyword>
<evidence type="ECO:0000256" key="4">
    <source>
        <dbReference type="ARBA" id="ARBA00023187"/>
    </source>
</evidence>
<sequence length="661" mass="74502">MDVVRASTAAMAVNESAAVANETNETNGAHDDTVAETAKTPMDRFREVVDANPLDFNSWVQLLALVEAEPTIAQETVESTFDRFLTEFPLCFGYWNKYAQYEYALSKQVAADGTPVVTPEIAAKKAREVYERGVVAVRYSVDMWVKYCEFLIQTLQVPVDEARAALENAVAACGSDPMAGPLWDSYIALETVNNDMLRLNQVFKRIMYHPLSNVEEFWEKYNQFVLAQQLHVLATTEELNALAGEEELMDEGLLRVKVVNSVEAVKNKTVEGMYRRQTFEAGIDRSYFHVTPVTDAALKNWHNYLDYEEVAGDDARCEVLYERCLIACANYEEFWVRYANWKEKVKGFDAANEVLSRAVTIFLKYRGSIYLEYATFLETHGKLELAESTYMKLLNEVAPTLAEAFIRYCNFERRRGGLEAAKTWYQRGVDAFTAQPDVLAYVATSYATFVHKHLSDVEQARSVFENALKTTSAFPLWLNYIHFETSIGGEGFVERVERIYQNAVAESSELSNEEKSDLWFQYAEFMESFSTKIADVRAVLESEITWKRKNGVPRERSLKLLTLESNASRSGYSGYESVATTGVKRARYDTPAAVSAPVQAAAVAAPTSAAYTQYYQAYQGYGAQTYTQADTTATATATPAAYGQAYTQAQYAAYYQQQAQR</sequence>
<dbReference type="PANTHER" id="PTHR17204">
    <property type="entry name" value="PRE-MRNA PROCESSING PROTEIN PRP39-RELATED"/>
    <property type="match status" value="1"/>
</dbReference>
<evidence type="ECO:0000256" key="1">
    <source>
        <dbReference type="ARBA" id="ARBA00004123"/>
    </source>
</evidence>
<dbReference type="VEuPathDB" id="FungiDB:PYU1_G010109"/>
<organism evidence="7 8">
    <name type="scientific">Globisporangium ultimum (strain ATCC 200006 / CBS 805.95 / DAOM BR144)</name>
    <name type="common">Pythium ultimum</name>
    <dbReference type="NCBI Taxonomy" id="431595"/>
    <lineage>
        <taxon>Eukaryota</taxon>
        <taxon>Sar</taxon>
        <taxon>Stramenopiles</taxon>
        <taxon>Oomycota</taxon>
        <taxon>Peronosporomycetes</taxon>
        <taxon>Pythiales</taxon>
        <taxon>Pythiaceae</taxon>
        <taxon>Globisporangium</taxon>
    </lineage>
</organism>
<evidence type="ECO:0000256" key="5">
    <source>
        <dbReference type="ARBA" id="ARBA00023242"/>
    </source>
</evidence>
<reference evidence="8" key="1">
    <citation type="journal article" date="2010" name="Genome Biol.">
        <title>Genome sequence of the necrotrophic plant pathogen Pythium ultimum reveals original pathogenicity mechanisms and effector repertoire.</title>
        <authorList>
            <person name="Levesque C.A."/>
            <person name="Brouwer H."/>
            <person name="Cano L."/>
            <person name="Hamilton J.P."/>
            <person name="Holt C."/>
            <person name="Huitema E."/>
            <person name="Raffaele S."/>
            <person name="Robideau G.P."/>
            <person name="Thines M."/>
            <person name="Win J."/>
            <person name="Zerillo M.M."/>
            <person name="Beakes G.W."/>
            <person name="Boore J.L."/>
            <person name="Busam D."/>
            <person name="Dumas B."/>
            <person name="Ferriera S."/>
            <person name="Fuerstenberg S.I."/>
            <person name="Gachon C.M."/>
            <person name="Gaulin E."/>
            <person name="Govers F."/>
            <person name="Grenville-Briggs L."/>
            <person name="Horner N."/>
            <person name="Hostetler J."/>
            <person name="Jiang R.H."/>
            <person name="Johnson J."/>
            <person name="Krajaejun T."/>
            <person name="Lin H."/>
            <person name="Meijer H.J."/>
            <person name="Moore B."/>
            <person name="Morris P."/>
            <person name="Phuntmart V."/>
            <person name="Puiu D."/>
            <person name="Shetty J."/>
            <person name="Stajich J.E."/>
            <person name="Tripathy S."/>
            <person name="Wawra S."/>
            <person name="van West P."/>
            <person name="Whitty B.R."/>
            <person name="Coutinho P.M."/>
            <person name="Henrissat B."/>
            <person name="Martin F."/>
            <person name="Thomas P.D."/>
            <person name="Tyler B.M."/>
            <person name="De Vries R.P."/>
            <person name="Kamoun S."/>
            <person name="Yandell M."/>
            <person name="Tisserat N."/>
            <person name="Buell C.R."/>
        </authorList>
    </citation>
    <scope>NUCLEOTIDE SEQUENCE</scope>
    <source>
        <strain evidence="8">DAOM:BR144</strain>
    </source>
</reference>
<dbReference type="OMA" id="IISWANL"/>
<dbReference type="EMBL" id="GL376623">
    <property type="status" value="NOT_ANNOTATED_CDS"/>
    <property type="molecule type" value="Genomic_DNA"/>
</dbReference>
<dbReference type="InParanoid" id="K3WYT0"/>
<keyword evidence="5" id="KW-0539">Nucleus</keyword>
<dbReference type="InterPro" id="IPR011990">
    <property type="entry name" value="TPR-like_helical_dom_sf"/>
</dbReference>
<evidence type="ECO:0000256" key="6">
    <source>
        <dbReference type="ARBA" id="ARBA00038019"/>
    </source>
</evidence>
<evidence type="ECO:0000256" key="3">
    <source>
        <dbReference type="ARBA" id="ARBA00022737"/>
    </source>
</evidence>
<dbReference type="Gene3D" id="1.25.40.10">
    <property type="entry name" value="Tetratricopeptide repeat domain"/>
    <property type="match status" value="2"/>
</dbReference>
<dbReference type="Proteomes" id="UP000019132">
    <property type="component" value="Unassembled WGS sequence"/>
</dbReference>
<evidence type="ECO:0008006" key="9">
    <source>
        <dbReference type="Google" id="ProtNLM"/>
    </source>
</evidence>
<name>K3WYT0_GLOUD</name>
<comment type="similarity">
    <text evidence="6">Belongs to the PRP39 family.</text>
</comment>
<dbReference type="PANTHER" id="PTHR17204:SF5">
    <property type="entry name" value="PRE-MRNA-PROCESSING FACTOR 39"/>
    <property type="match status" value="1"/>
</dbReference>
<dbReference type="EnsemblProtists" id="PYU1_T010129">
    <property type="protein sequence ID" value="PYU1_T010129"/>
    <property type="gene ID" value="PYU1_G010109"/>
</dbReference>
<dbReference type="Pfam" id="PF23241">
    <property type="entry name" value="HAT_PRP39_C"/>
    <property type="match status" value="1"/>
</dbReference>
<reference evidence="8" key="2">
    <citation type="submission" date="2010-04" db="EMBL/GenBank/DDBJ databases">
        <authorList>
            <person name="Buell R."/>
            <person name="Hamilton J."/>
            <person name="Hostetler J."/>
        </authorList>
    </citation>
    <scope>NUCLEOTIDE SEQUENCE [LARGE SCALE GENOMIC DNA]</scope>
    <source>
        <strain evidence="8">DAOM:BR144</strain>
    </source>
</reference>
<keyword evidence="2" id="KW-0507">mRNA processing</keyword>
<reference evidence="7" key="3">
    <citation type="submission" date="2015-02" db="UniProtKB">
        <authorList>
            <consortium name="EnsemblProtists"/>
        </authorList>
    </citation>
    <scope>IDENTIFICATION</scope>
    <source>
        <strain evidence="7">DAOM BR144</strain>
    </source>
</reference>
<dbReference type="InterPro" id="IPR003107">
    <property type="entry name" value="HAT"/>
</dbReference>
<dbReference type="InterPro" id="IPR059164">
    <property type="entry name" value="HAT_PRP39_C"/>
</dbReference>
<dbReference type="GO" id="GO:0005685">
    <property type="term" value="C:U1 snRNP"/>
    <property type="evidence" value="ECO:0007669"/>
    <property type="project" value="TreeGrafter"/>
</dbReference>
<dbReference type="STRING" id="431595.K3WYT0"/>
<accession>K3WYT0</accession>
<keyword evidence="3" id="KW-0677">Repeat</keyword>
<dbReference type="Pfam" id="PF23240">
    <property type="entry name" value="HAT_PRP39_N"/>
    <property type="match status" value="1"/>
</dbReference>
<evidence type="ECO:0000313" key="8">
    <source>
        <dbReference type="Proteomes" id="UP000019132"/>
    </source>
</evidence>
<dbReference type="GO" id="GO:0071004">
    <property type="term" value="C:U2-type prespliceosome"/>
    <property type="evidence" value="ECO:0007669"/>
    <property type="project" value="TreeGrafter"/>
</dbReference>
<dbReference type="SMART" id="SM00386">
    <property type="entry name" value="HAT"/>
    <property type="match status" value="9"/>
</dbReference>
<dbReference type="HOGENOM" id="CLU_019494_0_0_1"/>
<evidence type="ECO:0000256" key="2">
    <source>
        <dbReference type="ARBA" id="ARBA00022664"/>
    </source>
</evidence>
<keyword evidence="4" id="KW-0508">mRNA splicing</keyword>
<protein>
    <recommendedName>
        <fullName evidence="9">Suppressor of forked domain-containing protein</fullName>
    </recommendedName>
</protein>
<dbReference type="AlphaFoldDB" id="K3WYT0"/>